<gene>
    <name evidence="2" type="ORF">GCM10025865_01220</name>
</gene>
<protein>
    <recommendedName>
        <fullName evidence="4">Tail terminator</fullName>
    </recommendedName>
</protein>
<evidence type="ECO:0008006" key="4">
    <source>
        <dbReference type="Google" id="ProtNLM"/>
    </source>
</evidence>
<proteinExistence type="predicted"/>
<keyword evidence="3" id="KW-1185">Reference proteome</keyword>
<feature type="compositionally biased region" description="Polar residues" evidence="1">
    <location>
        <begin position="102"/>
        <end position="116"/>
    </location>
</feature>
<evidence type="ECO:0000313" key="3">
    <source>
        <dbReference type="Proteomes" id="UP001321475"/>
    </source>
</evidence>
<reference evidence="3" key="1">
    <citation type="journal article" date="2019" name="Int. J. Syst. Evol. Microbiol.">
        <title>The Global Catalogue of Microorganisms (GCM) 10K type strain sequencing project: providing services to taxonomists for standard genome sequencing and annotation.</title>
        <authorList>
            <consortium name="The Broad Institute Genomics Platform"/>
            <consortium name="The Broad Institute Genome Sequencing Center for Infectious Disease"/>
            <person name="Wu L."/>
            <person name="Ma J."/>
        </authorList>
    </citation>
    <scope>NUCLEOTIDE SEQUENCE [LARGE SCALE GENOMIC DNA]</scope>
    <source>
        <strain evidence="3">NBRC 108565</strain>
    </source>
</reference>
<dbReference type="RefSeq" id="WP_286218151.1">
    <property type="nucleotide sequence ID" value="NZ_AP027729.1"/>
</dbReference>
<organism evidence="2 3">
    <name type="scientific">Paraoerskovia sediminicola</name>
    <dbReference type="NCBI Taxonomy" id="1138587"/>
    <lineage>
        <taxon>Bacteria</taxon>
        <taxon>Bacillati</taxon>
        <taxon>Actinomycetota</taxon>
        <taxon>Actinomycetes</taxon>
        <taxon>Micrococcales</taxon>
        <taxon>Cellulomonadaceae</taxon>
        <taxon>Paraoerskovia</taxon>
    </lineage>
</organism>
<feature type="region of interest" description="Disordered" evidence="1">
    <location>
        <begin position="100"/>
        <end position="119"/>
    </location>
</feature>
<sequence length="138" mass="14949">MPAIIWPDIEAEFIAHMAPALQARTEPYAADVAVRNRVPDERGDAWPPSGRLVVVRDDGGPTTPDVRATARLGVQVWAASEAEASDLANLVMALTGGWRSPTVRQSNPSRPFSATEESGRPKQYFTAELMIRGRALPA</sequence>
<evidence type="ECO:0000256" key="1">
    <source>
        <dbReference type="SAM" id="MobiDB-lite"/>
    </source>
</evidence>
<dbReference type="EMBL" id="AP027729">
    <property type="protein sequence ID" value="BDZ40823.1"/>
    <property type="molecule type" value="Genomic_DNA"/>
</dbReference>
<feature type="region of interest" description="Disordered" evidence="1">
    <location>
        <begin position="39"/>
        <end position="66"/>
    </location>
</feature>
<name>A0ABM8FYK9_9CELL</name>
<evidence type="ECO:0000313" key="2">
    <source>
        <dbReference type="EMBL" id="BDZ40823.1"/>
    </source>
</evidence>
<dbReference type="Proteomes" id="UP001321475">
    <property type="component" value="Chromosome"/>
</dbReference>
<accession>A0ABM8FYK9</accession>